<protein>
    <submittedName>
        <fullName evidence="7">TetR/AcrR family transcriptional regulator</fullName>
    </submittedName>
</protein>
<evidence type="ECO:0000256" key="4">
    <source>
        <dbReference type="ARBA" id="ARBA00023163"/>
    </source>
</evidence>
<evidence type="ECO:0000313" key="7">
    <source>
        <dbReference type="EMBL" id="MFC6331045.1"/>
    </source>
</evidence>
<evidence type="ECO:0000256" key="1">
    <source>
        <dbReference type="ARBA" id="ARBA00022491"/>
    </source>
</evidence>
<sequence>MKQPTQPTKRKPGRPKLEQSETKINILRTASYLFMEIGYDKVSLELVAQKCGITKASVYYYFSNKSTLFTECLSYVMHIAYTATISILQKPIPLKERLTEIAFKQMSNAHLDFETMMRDAAKDLSEEQIQQIRDAEGKLEQALIEAFEQAIERGEINAVHQPLLLAHLFTAILTMKNHLKLKALPLQEMVEQTIHIFWEGAMQKSASKP</sequence>
<proteinExistence type="predicted"/>
<dbReference type="Proteomes" id="UP001596233">
    <property type="component" value="Unassembled WGS sequence"/>
</dbReference>
<evidence type="ECO:0000256" key="5">
    <source>
        <dbReference type="PROSITE-ProRule" id="PRU00335"/>
    </source>
</evidence>
<evidence type="ECO:0000259" key="6">
    <source>
        <dbReference type="PROSITE" id="PS50977"/>
    </source>
</evidence>
<dbReference type="InterPro" id="IPR050109">
    <property type="entry name" value="HTH-type_TetR-like_transc_reg"/>
</dbReference>
<evidence type="ECO:0000256" key="2">
    <source>
        <dbReference type="ARBA" id="ARBA00023015"/>
    </source>
</evidence>
<keyword evidence="1" id="KW-0678">Repressor</keyword>
<keyword evidence="8" id="KW-1185">Reference proteome</keyword>
<feature type="domain" description="HTH tetR-type" evidence="6">
    <location>
        <begin position="20"/>
        <end position="80"/>
    </location>
</feature>
<dbReference type="InterPro" id="IPR001647">
    <property type="entry name" value="HTH_TetR"/>
</dbReference>
<gene>
    <name evidence="7" type="ORF">ACFP56_00305</name>
</gene>
<dbReference type="PRINTS" id="PR00455">
    <property type="entry name" value="HTHTETR"/>
</dbReference>
<keyword evidence="2" id="KW-0805">Transcription regulation</keyword>
<comment type="caution">
    <text evidence="7">The sequence shown here is derived from an EMBL/GenBank/DDBJ whole genome shotgun (WGS) entry which is preliminary data.</text>
</comment>
<dbReference type="EMBL" id="JBHSTE010000001">
    <property type="protein sequence ID" value="MFC6331045.1"/>
    <property type="molecule type" value="Genomic_DNA"/>
</dbReference>
<dbReference type="InterPro" id="IPR009057">
    <property type="entry name" value="Homeodomain-like_sf"/>
</dbReference>
<dbReference type="PANTHER" id="PTHR30055:SF175">
    <property type="entry name" value="HTH-TYPE TRANSCRIPTIONAL REPRESSOR KSTR2"/>
    <property type="match status" value="1"/>
</dbReference>
<evidence type="ECO:0000313" key="8">
    <source>
        <dbReference type="Proteomes" id="UP001596233"/>
    </source>
</evidence>
<dbReference type="PROSITE" id="PS01081">
    <property type="entry name" value="HTH_TETR_1"/>
    <property type="match status" value="1"/>
</dbReference>
<dbReference type="Gene3D" id="1.10.357.10">
    <property type="entry name" value="Tetracycline Repressor, domain 2"/>
    <property type="match status" value="1"/>
</dbReference>
<reference evidence="8" key="1">
    <citation type="journal article" date="2019" name="Int. J. Syst. Evol. Microbiol.">
        <title>The Global Catalogue of Microorganisms (GCM) 10K type strain sequencing project: providing services to taxonomists for standard genome sequencing and annotation.</title>
        <authorList>
            <consortium name="The Broad Institute Genomics Platform"/>
            <consortium name="The Broad Institute Genome Sequencing Center for Infectious Disease"/>
            <person name="Wu L."/>
            <person name="Ma J."/>
        </authorList>
    </citation>
    <scope>NUCLEOTIDE SEQUENCE [LARGE SCALE GENOMIC DNA]</scope>
    <source>
        <strain evidence="8">PCU 280</strain>
    </source>
</reference>
<dbReference type="PANTHER" id="PTHR30055">
    <property type="entry name" value="HTH-TYPE TRANSCRIPTIONAL REGULATOR RUTR"/>
    <property type="match status" value="1"/>
</dbReference>
<feature type="DNA-binding region" description="H-T-H motif" evidence="5">
    <location>
        <begin position="43"/>
        <end position="62"/>
    </location>
</feature>
<dbReference type="InterPro" id="IPR036271">
    <property type="entry name" value="Tet_transcr_reg_TetR-rel_C_sf"/>
</dbReference>
<dbReference type="SUPFAM" id="SSF46689">
    <property type="entry name" value="Homeodomain-like"/>
    <property type="match status" value="1"/>
</dbReference>
<accession>A0ABW1UZZ8</accession>
<dbReference type="Pfam" id="PF00440">
    <property type="entry name" value="TetR_N"/>
    <property type="match status" value="1"/>
</dbReference>
<dbReference type="InterPro" id="IPR023772">
    <property type="entry name" value="DNA-bd_HTH_TetR-type_CS"/>
</dbReference>
<name>A0ABW1UZZ8_9BACL</name>
<evidence type="ECO:0000256" key="3">
    <source>
        <dbReference type="ARBA" id="ARBA00023125"/>
    </source>
</evidence>
<keyword evidence="4" id="KW-0804">Transcription</keyword>
<dbReference type="RefSeq" id="WP_379229855.1">
    <property type="nucleotide sequence ID" value="NZ_JBHSTE010000001.1"/>
</dbReference>
<dbReference type="SUPFAM" id="SSF48498">
    <property type="entry name" value="Tetracyclin repressor-like, C-terminal domain"/>
    <property type="match status" value="1"/>
</dbReference>
<keyword evidence="3 5" id="KW-0238">DNA-binding</keyword>
<organism evidence="7 8">
    <name type="scientific">Paenibacillus septentrionalis</name>
    <dbReference type="NCBI Taxonomy" id="429342"/>
    <lineage>
        <taxon>Bacteria</taxon>
        <taxon>Bacillati</taxon>
        <taxon>Bacillota</taxon>
        <taxon>Bacilli</taxon>
        <taxon>Bacillales</taxon>
        <taxon>Paenibacillaceae</taxon>
        <taxon>Paenibacillus</taxon>
    </lineage>
</organism>
<dbReference type="PROSITE" id="PS50977">
    <property type="entry name" value="HTH_TETR_2"/>
    <property type="match status" value="1"/>
</dbReference>